<name>A0AAV3EVC0_ALIFS</name>
<evidence type="ECO:0000313" key="2">
    <source>
        <dbReference type="Proteomes" id="UP000004521"/>
    </source>
</evidence>
<dbReference type="EMBL" id="AHIH01000003">
    <property type="protein sequence ID" value="EHN70918.1"/>
    <property type="molecule type" value="Genomic_DNA"/>
</dbReference>
<evidence type="ECO:0000313" key="1">
    <source>
        <dbReference type="EMBL" id="EHN70918.1"/>
    </source>
</evidence>
<dbReference type="RefSeq" id="WP_005418055.1">
    <property type="nucleotide sequence ID" value="NZ_CM001400.1"/>
</dbReference>
<gene>
    <name evidence="1" type="ORF">VFSR5_0698</name>
</gene>
<organism evidence="1 2">
    <name type="scientific">Aliivibrio fischeri SR5</name>
    <dbReference type="NCBI Taxonomy" id="1088719"/>
    <lineage>
        <taxon>Bacteria</taxon>
        <taxon>Pseudomonadati</taxon>
        <taxon>Pseudomonadota</taxon>
        <taxon>Gammaproteobacteria</taxon>
        <taxon>Vibrionales</taxon>
        <taxon>Vibrionaceae</taxon>
        <taxon>Aliivibrio</taxon>
    </lineage>
</organism>
<dbReference type="Proteomes" id="UP000004521">
    <property type="component" value="Chromosome I"/>
</dbReference>
<dbReference type="AlphaFoldDB" id="A0AAV3EVC0"/>
<sequence length="148" mass="17049">MLIKATSRSDYIFEITPSEWAQIKNTNYLGMISMCDAGFTFKSYSRVPERMIKGELFNKIESPKTRAIKSKTDFLTELGLCIHVGSSEIIEINTIFENPFFYIIPDHYRFVCNHIPQIFYPYNGKIITGINGEFDFNSGLFKGSLVFE</sequence>
<proteinExistence type="predicted"/>
<reference evidence="1 2" key="1">
    <citation type="journal article" date="2012" name="J. Bacteriol.">
        <title>Draft Genome Sequence of Vibrio fischeri SR5, a Strain Isolated from the Light Organ of the Mediterranean Squid Sepiola robusta.</title>
        <authorList>
            <person name="Gyllborg M.C."/>
            <person name="Sahl J.W."/>
            <person name="Cronin D.C.III."/>
            <person name="Rasko D.A."/>
            <person name="Mandel M.J."/>
        </authorList>
    </citation>
    <scope>NUCLEOTIDE SEQUENCE [LARGE SCALE GENOMIC DNA]</scope>
    <source>
        <strain evidence="1 2">SR5</strain>
    </source>
</reference>
<accession>A0AAV3EVC0</accession>
<comment type="caution">
    <text evidence="1">The sequence shown here is derived from an EMBL/GenBank/DDBJ whole genome shotgun (WGS) entry which is preliminary data.</text>
</comment>
<protein>
    <submittedName>
        <fullName evidence="1">Uncharacterized protein</fullName>
    </submittedName>
</protein>